<dbReference type="EnsemblBacteria" id="ACC81517">
    <property type="protein sequence ID" value="ACC81517"/>
    <property type="gene ID" value="Npun_F3012"/>
</dbReference>
<proteinExistence type="predicted"/>
<dbReference type="InterPro" id="IPR008638">
    <property type="entry name" value="FhaB/CdiA-like_TPS"/>
</dbReference>
<feature type="domain" description="Filamentous haemagglutinin FhaB/tRNA nuclease CdiA-like TPS" evidence="1">
    <location>
        <begin position="33"/>
        <end position="144"/>
    </location>
</feature>
<dbReference type="OrthoDB" id="502809at2"/>
<dbReference type="AlphaFoldDB" id="B2IXI9"/>
<dbReference type="PhylomeDB" id="B2IXI9"/>
<name>B2IXI9_NOSP7</name>
<gene>
    <name evidence="2" type="ordered locus">Npun_F3012</name>
</gene>
<dbReference type="RefSeq" id="WP_012409504.1">
    <property type="nucleotide sequence ID" value="NC_010628.1"/>
</dbReference>
<keyword evidence="3" id="KW-1185">Reference proteome</keyword>
<reference evidence="2 3" key="2">
    <citation type="journal article" date="2013" name="Plant Physiol.">
        <title>A Nostoc punctiforme Sugar Transporter Necessary to Establish a Cyanobacterium-Plant Symbiosis.</title>
        <authorList>
            <person name="Ekman M."/>
            <person name="Picossi S."/>
            <person name="Campbell E.L."/>
            <person name="Meeks J.C."/>
            <person name="Flores E."/>
        </authorList>
    </citation>
    <scope>NUCLEOTIDE SEQUENCE [LARGE SCALE GENOMIC DNA]</scope>
    <source>
        <strain evidence="3">ATCC 29133 / PCC 73102</strain>
    </source>
</reference>
<dbReference type="Proteomes" id="UP000001191">
    <property type="component" value="Chromosome"/>
</dbReference>
<dbReference type="NCBIfam" id="TIGR01901">
    <property type="entry name" value="adhes_NPXG"/>
    <property type="match status" value="1"/>
</dbReference>
<dbReference type="InterPro" id="IPR011050">
    <property type="entry name" value="Pectin_lyase_fold/virulence"/>
</dbReference>
<dbReference type="HOGENOM" id="CLU_031952_0_0_3"/>
<dbReference type="SMART" id="SM00912">
    <property type="entry name" value="Haemagg_act"/>
    <property type="match status" value="1"/>
</dbReference>
<evidence type="ECO:0000313" key="2">
    <source>
        <dbReference type="EMBL" id="ACC81517.1"/>
    </source>
</evidence>
<reference evidence="3" key="1">
    <citation type="submission" date="2008-04" db="EMBL/GenBank/DDBJ databases">
        <title>Complete sequence of chromosome of Nostoc punctiforme ATCC 29133.</title>
        <authorList>
            <consortium name="US DOE Joint Genome Institute"/>
            <person name="Copeland A."/>
            <person name="Lucas S."/>
            <person name="Lapidus A."/>
            <person name="Glavina del Rio T."/>
            <person name="Dalin E."/>
            <person name="Tice H."/>
            <person name="Pitluck S."/>
            <person name="Chain P."/>
            <person name="Malfatti S."/>
            <person name="Shin M."/>
            <person name="Vergez L."/>
            <person name="Schmutz J."/>
            <person name="Larimer F."/>
            <person name="Land M."/>
            <person name="Hauser L."/>
            <person name="Kyrpides N."/>
            <person name="Kim E."/>
            <person name="Meeks J.C."/>
            <person name="Elhai J."/>
            <person name="Campbell E.L."/>
            <person name="Thiel T."/>
            <person name="Longmire J."/>
            <person name="Potts M."/>
            <person name="Atlas R."/>
        </authorList>
    </citation>
    <scope>NUCLEOTIDE SEQUENCE [LARGE SCALE GENOMIC DNA]</scope>
    <source>
        <strain evidence="3">ATCC 29133 / PCC 73102</strain>
    </source>
</reference>
<dbReference type="eggNOG" id="COG3210">
    <property type="taxonomic scope" value="Bacteria"/>
</dbReference>
<sequence length="364" mass="37196">MSSLSGWVALFGIAIVSVSTFSWNCANAQITSDGTLPTNSSIQKESNTFNIRGGTQSGGNLFHSFGEFSVPTGNTAIFNNAADIQNIISRVTGNSISNINGLITANSTANLFLINPNGIVFGQNARLDIGGSFLASTASSLKFADGFEFSAINPQSVPLLSINVPVGLQYGANPGNILNQSQAFDSSGEIVGFQVKPEKTLALVGGDVVIEGGFLVAPSGRIELGSVAGNSFVSLKPNDTGYTLGYKGIENFKDIHLTQEAFVATDGDSGGSIQVQGANVILADGSQISAVTLGEGTGKGLTVNATQSLQLIGTSADGLYSSGLFSSTYGTGANGNLTINTRDLLIRDGAVVRAGTFAAGKGGT</sequence>
<evidence type="ECO:0000313" key="3">
    <source>
        <dbReference type="Proteomes" id="UP000001191"/>
    </source>
</evidence>
<evidence type="ECO:0000259" key="1">
    <source>
        <dbReference type="SMART" id="SM00912"/>
    </source>
</evidence>
<dbReference type="SUPFAM" id="SSF51126">
    <property type="entry name" value="Pectin lyase-like"/>
    <property type="match status" value="1"/>
</dbReference>
<dbReference type="Pfam" id="PF05860">
    <property type="entry name" value="TPS"/>
    <property type="match status" value="1"/>
</dbReference>
<organism evidence="2 3">
    <name type="scientific">Nostoc punctiforme (strain ATCC 29133 / PCC 73102)</name>
    <dbReference type="NCBI Taxonomy" id="63737"/>
    <lineage>
        <taxon>Bacteria</taxon>
        <taxon>Bacillati</taxon>
        <taxon>Cyanobacteriota</taxon>
        <taxon>Cyanophyceae</taxon>
        <taxon>Nostocales</taxon>
        <taxon>Nostocaceae</taxon>
        <taxon>Nostoc</taxon>
    </lineage>
</organism>
<dbReference type="EMBL" id="CP001037">
    <property type="protein sequence ID" value="ACC81517.1"/>
    <property type="molecule type" value="Genomic_DNA"/>
</dbReference>
<dbReference type="KEGG" id="npu:Npun_F3012"/>
<accession>B2IXI9</accession>
<dbReference type="STRING" id="63737.Npun_F3012"/>
<protein>
    <submittedName>
        <fullName evidence="2">Filamentous haemagglutinin family outer membrane protein</fullName>
    </submittedName>
</protein>
<dbReference type="Gene3D" id="2.160.20.10">
    <property type="entry name" value="Single-stranded right-handed beta-helix, Pectin lyase-like"/>
    <property type="match status" value="1"/>
</dbReference>
<dbReference type="InterPro" id="IPR012334">
    <property type="entry name" value="Pectin_lyas_fold"/>
</dbReference>